<evidence type="ECO:0000256" key="2">
    <source>
        <dbReference type="ARBA" id="ARBA00022692"/>
    </source>
</evidence>
<dbReference type="Proteomes" id="UP001652625">
    <property type="component" value="Chromosome 01"/>
</dbReference>
<dbReference type="InterPro" id="IPR000276">
    <property type="entry name" value="GPCR_Rhodpsn"/>
</dbReference>
<feature type="transmembrane region" description="Helical" evidence="9">
    <location>
        <begin position="148"/>
        <end position="170"/>
    </location>
</feature>
<dbReference type="GeneID" id="105848224"/>
<dbReference type="SUPFAM" id="SSF81321">
    <property type="entry name" value="Family A G protein-coupled receptor-like"/>
    <property type="match status" value="1"/>
</dbReference>
<reference evidence="11 12" key="1">
    <citation type="submission" date="2025-05" db="UniProtKB">
        <authorList>
            <consortium name="RefSeq"/>
        </authorList>
    </citation>
    <scope>NUCLEOTIDE SEQUENCE [LARGE SCALE GENOMIC DNA]</scope>
</reference>
<keyword evidence="2 8" id="KW-0812">Transmembrane</keyword>
<evidence type="ECO:0000256" key="7">
    <source>
        <dbReference type="ARBA" id="ARBA00023224"/>
    </source>
</evidence>
<evidence type="ECO:0000313" key="13">
    <source>
        <dbReference type="RefSeq" id="XP_065643652.1"/>
    </source>
</evidence>
<evidence type="ECO:0000313" key="12">
    <source>
        <dbReference type="RefSeq" id="XP_065643651.1"/>
    </source>
</evidence>
<comment type="similarity">
    <text evidence="8">Belongs to the G-protein coupled receptor 1 family.</text>
</comment>
<dbReference type="PANTHER" id="PTHR45695:SF9">
    <property type="entry name" value="LEUCOKININ RECEPTOR"/>
    <property type="match status" value="1"/>
</dbReference>
<evidence type="ECO:0000256" key="8">
    <source>
        <dbReference type="RuleBase" id="RU000688"/>
    </source>
</evidence>
<name>A0ABM4B498_HYDVU</name>
<keyword evidence="3 9" id="KW-1133">Transmembrane helix</keyword>
<gene>
    <name evidence="12 13" type="primary">LOC105848224</name>
</gene>
<feature type="transmembrane region" description="Helical" evidence="9">
    <location>
        <begin position="27"/>
        <end position="54"/>
    </location>
</feature>
<dbReference type="InterPro" id="IPR017452">
    <property type="entry name" value="GPCR_Rhodpsn_7TM"/>
</dbReference>
<proteinExistence type="inferred from homology"/>
<evidence type="ECO:0000259" key="10">
    <source>
        <dbReference type="PROSITE" id="PS50262"/>
    </source>
</evidence>
<dbReference type="Gene3D" id="1.20.1070.10">
    <property type="entry name" value="Rhodopsin 7-helix transmembrane proteins"/>
    <property type="match status" value="1"/>
</dbReference>
<organism evidence="11 12">
    <name type="scientific">Hydra vulgaris</name>
    <name type="common">Hydra</name>
    <name type="synonym">Hydra attenuata</name>
    <dbReference type="NCBI Taxonomy" id="6087"/>
    <lineage>
        <taxon>Eukaryota</taxon>
        <taxon>Metazoa</taxon>
        <taxon>Cnidaria</taxon>
        <taxon>Hydrozoa</taxon>
        <taxon>Hydroidolina</taxon>
        <taxon>Anthoathecata</taxon>
        <taxon>Aplanulata</taxon>
        <taxon>Hydridae</taxon>
        <taxon>Hydra</taxon>
    </lineage>
</organism>
<dbReference type="RefSeq" id="XP_065643651.1">
    <property type="nucleotide sequence ID" value="XM_065787579.1"/>
</dbReference>
<evidence type="ECO:0000256" key="1">
    <source>
        <dbReference type="ARBA" id="ARBA00004141"/>
    </source>
</evidence>
<sequence>MSTIQSNITSSTNKTSSTPFNKCHLTYASFLLVAGYLLVIVIGSIGNTLVVIIFKFKLKKRPIIDLLIFYLAVFDGLGSLLGPLVFLYWTLTCHERWDFGWLGCKILPPFSRIVTNISTGVILIMAIDRCRSIVFPLKRRFRRTTIHVAMFATVAISIVWEAYYIKSLIIDKRGQCNTVPANEPSFAHPLIAMVTARSLIFIVVFSATTTAVYIKLHNCERMILLRSSSSKTTNKNKSVMKMLVTMATVFVLSVIPRDVLHLTYTISWLDPDPDKGGIPNAHTIHLNHWLRLLQISNGIYNVFIYGKMYRNFWKSVQMMLRCKYTPFGVFESQMSHFDPRKSNSLYSDETRRVTLTIISNETDFGGMNKYHSIKSKSSQCTL</sequence>
<keyword evidence="7 8" id="KW-0807">Transducer</keyword>
<dbReference type="Pfam" id="PF00001">
    <property type="entry name" value="7tm_1"/>
    <property type="match status" value="1"/>
</dbReference>
<evidence type="ECO:0000256" key="6">
    <source>
        <dbReference type="ARBA" id="ARBA00023170"/>
    </source>
</evidence>
<keyword evidence="4 8" id="KW-0297">G-protein coupled receptor</keyword>
<dbReference type="PROSITE" id="PS50262">
    <property type="entry name" value="G_PROTEIN_RECEP_F1_2"/>
    <property type="match status" value="1"/>
</dbReference>
<dbReference type="CDD" id="cd00637">
    <property type="entry name" value="7tm_classA_rhodopsin-like"/>
    <property type="match status" value="1"/>
</dbReference>
<accession>A0ABM4B498</accession>
<feature type="transmembrane region" description="Helical" evidence="9">
    <location>
        <begin position="109"/>
        <end position="127"/>
    </location>
</feature>
<dbReference type="RefSeq" id="XP_065643652.1">
    <property type="nucleotide sequence ID" value="XM_065787580.1"/>
</dbReference>
<dbReference type="PROSITE" id="PS00237">
    <property type="entry name" value="G_PROTEIN_RECEP_F1_1"/>
    <property type="match status" value="1"/>
</dbReference>
<keyword evidence="5 9" id="KW-0472">Membrane</keyword>
<dbReference type="PRINTS" id="PR00237">
    <property type="entry name" value="GPCRRHODOPSN"/>
</dbReference>
<dbReference type="PANTHER" id="PTHR45695">
    <property type="entry name" value="LEUCOKININ RECEPTOR-RELATED"/>
    <property type="match status" value="1"/>
</dbReference>
<evidence type="ECO:0000256" key="9">
    <source>
        <dbReference type="SAM" id="Phobius"/>
    </source>
</evidence>
<feature type="domain" description="G-protein coupled receptors family 1 profile" evidence="10">
    <location>
        <begin position="46"/>
        <end position="305"/>
    </location>
</feature>
<feature type="transmembrane region" description="Helical" evidence="9">
    <location>
        <begin position="190"/>
        <end position="217"/>
    </location>
</feature>
<keyword evidence="6 8" id="KW-0675">Receptor</keyword>
<feature type="transmembrane region" description="Helical" evidence="9">
    <location>
        <begin position="66"/>
        <end position="89"/>
    </location>
</feature>
<evidence type="ECO:0000256" key="4">
    <source>
        <dbReference type="ARBA" id="ARBA00023040"/>
    </source>
</evidence>
<evidence type="ECO:0000256" key="5">
    <source>
        <dbReference type="ARBA" id="ARBA00023136"/>
    </source>
</evidence>
<protein>
    <submittedName>
        <fullName evidence="12 13">Somatostatin receptor type 5</fullName>
    </submittedName>
</protein>
<keyword evidence="11" id="KW-1185">Reference proteome</keyword>
<evidence type="ECO:0000256" key="3">
    <source>
        <dbReference type="ARBA" id="ARBA00022989"/>
    </source>
</evidence>
<comment type="subcellular location">
    <subcellularLocation>
        <location evidence="1">Membrane</location>
        <topology evidence="1">Multi-pass membrane protein</topology>
    </subcellularLocation>
</comment>
<evidence type="ECO:0000313" key="11">
    <source>
        <dbReference type="Proteomes" id="UP001652625"/>
    </source>
</evidence>